<accession>A0A9J6DT05</accession>
<evidence type="ECO:0000256" key="4">
    <source>
        <dbReference type="ARBA" id="ARBA00023065"/>
    </source>
</evidence>
<evidence type="ECO:0000256" key="2">
    <source>
        <dbReference type="ARBA" id="ARBA00022847"/>
    </source>
</evidence>
<evidence type="ECO:0000313" key="8">
    <source>
        <dbReference type="EMBL" id="KAH8025100.1"/>
    </source>
</evidence>
<dbReference type="Proteomes" id="UP000821866">
    <property type="component" value="Unassembled WGS sequence"/>
</dbReference>
<dbReference type="AlphaFoldDB" id="A0A9J6DT05"/>
<keyword evidence="7" id="KW-0812">Transmembrane</keyword>
<dbReference type="InterPro" id="IPR052244">
    <property type="entry name" value="Choline_transporter"/>
</dbReference>
<feature type="transmembrane region" description="Helical" evidence="7">
    <location>
        <begin position="97"/>
        <end position="124"/>
    </location>
</feature>
<dbReference type="VEuPathDB" id="VectorBase:LOC119169931"/>
<gene>
    <name evidence="8" type="ORF">HPB51_003016</name>
</gene>
<keyword evidence="7" id="KW-1133">Transmembrane helix</keyword>
<dbReference type="GO" id="GO:0005886">
    <property type="term" value="C:plasma membrane"/>
    <property type="evidence" value="ECO:0007669"/>
    <property type="project" value="TreeGrafter"/>
</dbReference>
<reference evidence="8" key="2">
    <citation type="submission" date="2021-09" db="EMBL/GenBank/DDBJ databases">
        <authorList>
            <person name="Jia N."/>
            <person name="Wang J."/>
            <person name="Shi W."/>
            <person name="Du L."/>
            <person name="Sun Y."/>
            <person name="Zhan W."/>
            <person name="Jiang J."/>
            <person name="Wang Q."/>
            <person name="Zhang B."/>
            <person name="Ji P."/>
            <person name="Sakyi L.B."/>
            <person name="Cui X."/>
            <person name="Yuan T."/>
            <person name="Jiang B."/>
            <person name="Yang W."/>
            <person name="Lam T.T.-Y."/>
            <person name="Chang Q."/>
            <person name="Ding S."/>
            <person name="Wang X."/>
            <person name="Zhu J."/>
            <person name="Ruan X."/>
            <person name="Zhao L."/>
            <person name="Wei J."/>
            <person name="Que T."/>
            <person name="Du C."/>
            <person name="Cheng J."/>
            <person name="Dai P."/>
            <person name="Han X."/>
            <person name="Huang E."/>
            <person name="Gao Y."/>
            <person name="Liu J."/>
            <person name="Shao H."/>
            <person name="Ye R."/>
            <person name="Li L."/>
            <person name="Wei W."/>
            <person name="Wang X."/>
            <person name="Wang C."/>
            <person name="Huo Q."/>
            <person name="Li W."/>
            <person name="Guo W."/>
            <person name="Chen H."/>
            <person name="Chen S."/>
            <person name="Zhou L."/>
            <person name="Zhou L."/>
            <person name="Ni X."/>
            <person name="Tian J."/>
            <person name="Zhou Y."/>
            <person name="Sheng Y."/>
            <person name="Liu T."/>
            <person name="Pan Y."/>
            <person name="Xia L."/>
            <person name="Li J."/>
            <person name="Zhao F."/>
            <person name="Cao W."/>
        </authorList>
    </citation>
    <scope>NUCLEOTIDE SEQUENCE</scope>
    <source>
        <strain evidence="8">Rmic-2018</strain>
        <tissue evidence="8">Larvae</tissue>
    </source>
</reference>
<organism evidence="8 9">
    <name type="scientific">Rhipicephalus microplus</name>
    <name type="common">Cattle tick</name>
    <name type="synonym">Boophilus microplus</name>
    <dbReference type="NCBI Taxonomy" id="6941"/>
    <lineage>
        <taxon>Eukaryota</taxon>
        <taxon>Metazoa</taxon>
        <taxon>Ecdysozoa</taxon>
        <taxon>Arthropoda</taxon>
        <taxon>Chelicerata</taxon>
        <taxon>Arachnida</taxon>
        <taxon>Acari</taxon>
        <taxon>Parasitiformes</taxon>
        <taxon>Ixodida</taxon>
        <taxon>Ixodoidea</taxon>
        <taxon>Ixodidae</taxon>
        <taxon>Rhipicephalinae</taxon>
        <taxon>Rhipicephalus</taxon>
        <taxon>Boophilus</taxon>
    </lineage>
</organism>
<keyword evidence="5" id="KW-0325">Glycoprotein</keyword>
<keyword evidence="2" id="KW-0769">Symport</keyword>
<dbReference type="GO" id="GO:0008292">
    <property type="term" value="P:acetylcholine biosynthetic process"/>
    <property type="evidence" value="ECO:0007669"/>
    <property type="project" value="TreeGrafter"/>
</dbReference>
<keyword evidence="9" id="KW-1185">Reference proteome</keyword>
<evidence type="ECO:0000256" key="6">
    <source>
        <dbReference type="ARBA" id="ARBA00023201"/>
    </source>
</evidence>
<feature type="transmembrane region" description="Helical" evidence="7">
    <location>
        <begin position="28"/>
        <end position="47"/>
    </location>
</feature>
<keyword evidence="3" id="KW-0915">Sodium</keyword>
<comment type="caution">
    <text evidence="8">The sequence shown here is derived from an EMBL/GenBank/DDBJ whole genome shotgun (WGS) entry which is preliminary data.</text>
</comment>
<keyword evidence="1" id="KW-0813">Transport</keyword>
<dbReference type="EMBL" id="JABSTU010000007">
    <property type="protein sequence ID" value="KAH8025100.1"/>
    <property type="molecule type" value="Genomic_DNA"/>
</dbReference>
<name>A0A9J6DT05_RHIMP</name>
<protein>
    <submittedName>
        <fullName evidence="8">Uncharacterized protein</fullName>
    </submittedName>
</protein>
<feature type="transmembrane region" description="Helical" evidence="7">
    <location>
        <begin position="59"/>
        <end position="85"/>
    </location>
</feature>
<dbReference type="GO" id="GO:0005307">
    <property type="term" value="F:choline:sodium symporter activity"/>
    <property type="evidence" value="ECO:0007669"/>
    <property type="project" value="TreeGrafter"/>
</dbReference>
<keyword evidence="6" id="KW-0739">Sodium transport</keyword>
<keyword evidence="4" id="KW-0406">Ion transport</keyword>
<evidence type="ECO:0000256" key="7">
    <source>
        <dbReference type="SAM" id="Phobius"/>
    </source>
</evidence>
<evidence type="ECO:0000313" key="9">
    <source>
        <dbReference type="Proteomes" id="UP000821866"/>
    </source>
</evidence>
<reference evidence="8" key="1">
    <citation type="journal article" date="2020" name="Cell">
        <title>Large-Scale Comparative Analyses of Tick Genomes Elucidate Their Genetic Diversity and Vector Capacities.</title>
        <authorList>
            <consortium name="Tick Genome and Microbiome Consortium (TIGMIC)"/>
            <person name="Jia N."/>
            <person name="Wang J."/>
            <person name="Shi W."/>
            <person name="Du L."/>
            <person name="Sun Y."/>
            <person name="Zhan W."/>
            <person name="Jiang J.F."/>
            <person name="Wang Q."/>
            <person name="Zhang B."/>
            <person name="Ji P."/>
            <person name="Bell-Sakyi L."/>
            <person name="Cui X.M."/>
            <person name="Yuan T.T."/>
            <person name="Jiang B.G."/>
            <person name="Yang W.F."/>
            <person name="Lam T.T."/>
            <person name="Chang Q.C."/>
            <person name="Ding S.J."/>
            <person name="Wang X.J."/>
            <person name="Zhu J.G."/>
            <person name="Ruan X.D."/>
            <person name="Zhao L."/>
            <person name="Wei J.T."/>
            <person name="Ye R.Z."/>
            <person name="Que T.C."/>
            <person name="Du C.H."/>
            <person name="Zhou Y.H."/>
            <person name="Cheng J.X."/>
            <person name="Dai P.F."/>
            <person name="Guo W.B."/>
            <person name="Han X.H."/>
            <person name="Huang E.J."/>
            <person name="Li L.F."/>
            <person name="Wei W."/>
            <person name="Gao Y.C."/>
            <person name="Liu J.Z."/>
            <person name="Shao H.Z."/>
            <person name="Wang X."/>
            <person name="Wang C.C."/>
            <person name="Yang T.C."/>
            <person name="Huo Q.B."/>
            <person name="Li W."/>
            <person name="Chen H.Y."/>
            <person name="Chen S.E."/>
            <person name="Zhou L.G."/>
            <person name="Ni X.B."/>
            <person name="Tian J.H."/>
            <person name="Sheng Y."/>
            <person name="Liu T."/>
            <person name="Pan Y.S."/>
            <person name="Xia L.Y."/>
            <person name="Li J."/>
            <person name="Zhao F."/>
            <person name="Cao W.C."/>
        </authorList>
    </citation>
    <scope>NUCLEOTIDE SEQUENCE</scope>
    <source>
        <strain evidence="8">Rmic-2018</strain>
    </source>
</reference>
<dbReference type="PANTHER" id="PTHR45897:SF4">
    <property type="entry name" value="HIGH-AFFINITY CHOLINE TRANSPORTER 1"/>
    <property type="match status" value="1"/>
</dbReference>
<sequence length="132" mass="14718">MRLSILVVGALATYMALTAESVYALWYLSSDLVYVILFPQLLSVVYLTDYVNTYGSLAAYLVGGFFRAAGGEALLGIPAFIYYPYYDDENQLQRFPFRTFAMCMCFITLLVVSSVASCLFSSVLPASMDIFR</sequence>
<keyword evidence="7" id="KW-0472">Membrane</keyword>
<evidence type="ECO:0000256" key="5">
    <source>
        <dbReference type="ARBA" id="ARBA00023180"/>
    </source>
</evidence>
<evidence type="ECO:0000256" key="3">
    <source>
        <dbReference type="ARBA" id="ARBA00023053"/>
    </source>
</evidence>
<proteinExistence type="predicted"/>
<dbReference type="PANTHER" id="PTHR45897">
    <property type="entry name" value="HIGH-AFFINITY CHOLINE TRANSPORTER 1"/>
    <property type="match status" value="1"/>
</dbReference>
<evidence type="ECO:0000256" key="1">
    <source>
        <dbReference type="ARBA" id="ARBA00022448"/>
    </source>
</evidence>